<dbReference type="Proteomes" id="UP000295645">
    <property type="component" value="Unassembled WGS sequence"/>
</dbReference>
<dbReference type="PROSITE" id="PS51257">
    <property type="entry name" value="PROKAR_LIPOPROTEIN"/>
    <property type="match status" value="1"/>
</dbReference>
<comment type="caution">
    <text evidence="2">The sequence shown here is derived from an EMBL/GenBank/DDBJ whole genome shotgun (WGS) entry which is preliminary data.</text>
</comment>
<sequence length="218" mass="23604">MNRTIMYTVALAATSLWLGGCAATRPIPYSELASSTRLQPSSNPSGRIPYEYTSATDWSRYGSAVVDSVAIYHGQDNQFENMSEDDKRVLAEYMRAQFSEALQSKFGTTHRAGPGSLRIELTLTGAKPTKQFLGTFTKFDLGGGPYNVVQSIRGKEGLMGGSVSYAVEIYDSTTNRLLAAYVAKQYPNAMNVKSSIGALTASKTGIRKGAEDLVARLD</sequence>
<reference evidence="2 3" key="1">
    <citation type="submission" date="2019-03" db="EMBL/GenBank/DDBJ databases">
        <title>Above-ground endophytic microbial communities from plants in different locations in the United States.</title>
        <authorList>
            <person name="Frank C."/>
        </authorList>
    </citation>
    <scope>NUCLEOTIDE SEQUENCE [LARGE SCALE GENOMIC DNA]</scope>
    <source>
        <strain evidence="2 3">LP_13_YM</strain>
    </source>
</reference>
<proteinExistence type="predicted"/>
<gene>
    <name evidence="2" type="ORF">EC912_102767</name>
</gene>
<dbReference type="InterPro" id="IPR021747">
    <property type="entry name" value="DUF3313"/>
</dbReference>
<organism evidence="2 3">
    <name type="scientific">Luteibacter rhizovicinus</name>
    <dbReference type="NCBI Taxonomy" id="242606"/>
    <lineage>
        <taxon>Bacteria</taxon>
        <taxon>Pseudomonadati</taxon>
        <taxon>Pseudomonadota</taxon>
        <taxon>Gammaproteobacteria</taxon>
        <taxon>Lysobacterales</taxon>
        <taxon>Rhodanobacteraceae</taxon>
        <taxon>Luteibacter</taxon>
    </lineage>
</organism>
<evidence type="ECO:0000256" key="1">
    <source>
        <dbReference type="SAM" id="SignalP"/>
    </source>
</evidence>
<protein>
    <submittedName>
        <fullName evidence="2">Uncharacterized protein DUF3313</fullName>
    </submittedName>
</protein>
<dbReference type="AlphaFoldDB" id="A0A4R3YVE4"/>
<dbReference type="RefSeq" id="WP_207906788.1">
    <property type="nucleotide sequence ID" value="NZ_SMCS01000002.1"/>
</dbReference>
<evidence type="ECO:0000313" key="3">
    <source>
        <dbReference type="Proteomes" id="UP000295645"/>
    </source>
</evidence>
<feature type="chain" id="PRO_5020684848" evidence="1">
    <location>
        <begin position="23"/>
        <end position="218"/>
    </location>
</feature>
<evidence type="ECO:0000313" key="2">
    <source>
        <dbReference type="EMBL" id="TCV96416.1"/>
    </source>
</evidence>
<name>A0A4R3YVE4_9GAMM</name>
<keyword evidence="1" id="KW-0732">Signal</keyword>
<accession>A0A4R3YVE4</accession>
<dbReference type="EMBL" id="SMCS01000002">
    <property type="protein sequence ID" value="TCV96416.1"/>
    <property type="molecule type" value="Genomic_DNA"/>
</dbReference>
<keyword evidence="3" id="KW-1185">Reference proteome</keyword>
<dbReference type="Pfam" id="PF11769">
    <property type="entry name" value="DUF3313"/>
    <property type="match status" value="1"/>
</dbReference>
<feature type="signal peptide" evidence="1">
    <location>
        <begin position="1"/>
        <end position="22"/>
    </location>
</feature>